<accession>A0A1Y2IZ14</accession>
<evidence type="ECO:0000256" key="1">
    <source>
        <dbReference type="SAM" id="MobiDB-lite"/>
    </source>
</evidence>
<gene>
    <name evidence="2" type="ORF">PYCCODRAFT_1456706</name>
</gene>
<sequence>MVNQSRGPYNMAPADRNVDGLTYNPQADARPDNAAFDESTNPDIHPVGARGADTQPTYRDYRTEDKETARSDETGQIPTSEVDDLLSSTTQDERDVSGRTRGKKVDAYKQEREMDQFLDETGVINADQDVEIGRATGR</sequence>
<feature type="compositionally biased region" description="Basic and acidic residues" evidence="1">
    <location>
        <begin position="91"/>
        <end position="106"/>
    </location>
</feature>
<feature type="region of interest" description="Disordered" evidence="1">
    <location>
        <begin position="1"/>
        <end position="106"/>
    </location>
</feature>
<reference evidence="2 3" key="1">
    <citation type="journal article" date="2015" name="Biotechnol. Biofuels">
        <title>Enhanced degradation of softwood versus hardwood by the white-rot fungus Pycnoporus coccineus.</title>
        <authorList>
            <person name="Couturier M."/>
            <person name="Navarro D."/>
            <person name="Chevret D."/>
            <person name="Henrissat B."/>
            <person name="Piumi F."/>
            <person name="Ruiz-Duenas F.J."/>
            <person name="Martinez A.T."/>
            <person name="Grigoriev I.V."/>
            <person name="Riley R."/>
            <person name="Lipzen A."/>
            <person name="Berrin J.G."/>
            <person name="Master E.R."/>
            <person name="Rosso M.N."/>
        </authorList>
    </citation>
    <scope>NUCLEOTIDE SEQUENCE [LARGE SCALE GENOMIC DNA]</scope>
    <source>
        <strain evidence="2 3">BRFM310</strain>
    </source>
</reference>
<proteinExistence type="predicted"/>
<dbReference type="Proteomes" id="UP000193067">
    <property type="component" value="Unassembled WGS sequence"/>
</dbReference>
<evidence type="ECO:0000313" key="3">
    <source>
        <dbReference type="Proteomes" id="UP000193067"/>
    </source>
</evidence>
<dbReference type="AlphaFoldDB" id="A0A1Y2IZ14"/>
<dbReference type="OrthoDB" id="3146826at2759"/>
<keyword evidence="3" id="KW-1185">Reference proteome</keyword>
<name>A0A1Y2IZ14_TRAC3</name>
<dbReference type="EMBL" id="KZ084090">
    <property type="protein sequence ID" value="OSD06389.1"/>
    <property type="molecule type" value="Genomic_DNA"/>
</dbReference>
<organism evidence="2 3">
    <name type="scientific">Trametes coccinea (strain BRFM310)</name>
    <name type="common">Pycnoporus coccineus</name>
    <dbReference type="NCBI Taxonomy" id="1353009"/>
    <lineage>
        <taxon>Eukaryota</taxon>
        <taxon>Fungi</taxon>
        <taxon>Dikarya</taxon>
        <taxon>Basidiomycota</taxon>
        <taxon>Agaricomycotina</taxon>
        <taxon>Agaricomycetes</taxon>
        <taxon>Polyporales</taxon>
        <taxon>Polyporaceae</taxon>
        <taxon>Trametes</taxon>
    </lineage>
</organism>
<feature type="compositionally biased region" description="Basic and acidic residues" evidence="1">
    <location>
        <begin position="59"/>
        <end position="73"/>
    </location>
</feature>
<evidence type="ECO:0000313" key="2">
    <source>
        <dbReference type="EMBL" id="OSD06389.1"/>
    </source>
</evidence>
<protein>
    <submittedName>
        <fullName evidence="2">Uncharacterized protein</fullName>
    </submittedName>
</protein>